<protein>
    <submittedName>
        <fullName evidence="2">N-acyl homoserine lactonase</fullName>
    </submittedName>
</protein>
<comment type="caution">
    <text evidence="2">The sequence shown here is derived from an EMBL/GenBank/DDBJ whole genome shotgun (WGS) entry which is preliminary data.</text>
</comment>
<feature type="signal peptide" evidence="1">
    <location>
        <begin position="1"/>
        <end position="20"/>
    </location>
</feature>
<dbReference type="PROSITE" id="PS51257">
    <property type="entry name" value="PROKAR_LIPOPROTEIN"/>
    <property type="match status" value="1"/>
</dbReference>
<reference evidence="2" key="1">
    <citation type="journal article" date="2020" name="mSystems">
        <title>Genome- and Community-Level Interaction Insights into Carbon Utilization and Element Cycling Functions of Hydrothermarchaeota in Hydrothermal Sediment.</title>
        <authorList>
            <person name="Zhou Z."/>
            <person name="Liu Y."/>
            <person name="Xu W."/>
            <person name="Pan J."/>
            <person name="Luo Z.H."/>
            <person name="Li M."/>
        </authorList>
    </citation>
    <scope>NUCLEOTIDE SEQUENCE [LARGE SCALE GENOMIC DNA]</scope>
    <source>
        <strain evidence="2">SpSt-200</strain>
    </source>
</reference>
<gene>
    <name evidence="2" type="ORF">ENP23_22980</name>
</gene>
<accession>A0A7C1XDE0</accession>
<dbReference type="AlphaFoldDB" id="A0A7C1XDE0"/>
<proteinExistence type="predicted"/>
<evidence type="ECO:0000313" key="2">
    <source>
        <dbReference type="EMBL" id="HEF28618.1"/>
    </source>
</evidence>
<organism evidence="2">
    <name type="scientific">Pseudomonas graminis</name>
    <dbReference type="NCBI Taxonomy" id="158627"/>
    <lineage>
        <taxon>Bacteria</taxon>
        <taxon>Pseudomonadati</taxon>
        <taxon>Pseudomonadota</taxon>
        <taxon>Gammaproteobacteria</taxon>
        <taxon>Pseudomonadales</taxon>
        <taxon>Pseudomonadaceae</taxon>
        <taxon>Pseudomonas</taxon>
    </lineage>
</organism>
<dbReference type="EMBL" id="DSIN01000034">
    <property type="protein sequence ID" value="HEF28618.1"/>
    <property type="molecule type" value="Genomic_DNA"/>
</dbReference>
<sequence length="308" mass="33556">MLRLRAPLVCFFVVAITSCATVDRGTTPFPPQQTPVIQEDLGQQVARHLTERYTDVRANCGTDSQPAFLCSGVTIRGTSSNPTYHVWNNSPASIEKGGVSFSYLRTDSKFGKLALGYTNGFIFNAYFYADNQLHPEVLCFFPIDGATVNRSDKGCGPYTGFAGSGPCHLQGVNTAAQFWTHYNAHSSDRRFYQCGFDVRNDRNALAGPAFAAGVGAMKLMGAESFATQNEFIMAAWADGLGKTLPLEAFFYLSGTNGLAVAQNNQRDLKRTDGRLIPIISVRLPGNTTDPATFYYLPADQTEPMPPPT</sequence>
<feature type="chain" id="PRO_5028080281" evidence="1">
    <location>
        <begin position="21"/>
        <end position="308"/>
    </location>
</feature>
<name>A0A7C1XDE0_9PSED</name>
<evidence type="ECO:0000256" key="1">
    <source>
        <dbReference type="SAM" id="SignalP"/>
    </source>
</evidence>
<keyword evidence="1" id="KW-0732">Signal</keyword>